<evidence type="ECO:0000256" key="4">
    <source>
        <dbReference type="ARBA" id="ARBA00022452"/>
    </source>
</evidence>
<evidence type="ECO:0000313" key="10">
    <source>
        <dbReference type="Proteomes" id="UP000186074"/>
    </source>
</evidence>
<evidence type="ECO:0000256" key="7">
    <source>
        <dbReference type="ARBA" id="ARBA00023237"/>
    </source>
</evidence>
<comment type="similarity">
    <text evidence="2">Belongs to the outer membrane factor (OMF) (TC 1.B.17) family.</text>
</comment>
<dbReference type="PANTHER" id="PTHR30026">
    <property type="entry name" value="OUTER MEMBRANE PROTEIN TOLC"/>
    <property type="match status" value="1"/>
</dbReference>
<evidence type="ECO:0000256" key="3">
    <source>
        <dbReference type="ARBA" id="ARBA00022448"/>
    </source>
</evidence>
<name>A0A1P8KQT0_9BACT</name>
<evidence type="ECO:0000256" key="8">
    <source>
        <dbReference type="SAM" id="Coils"/>
    </source>
</evidence>
<dbReference type="Proteomes" id="UP000186074">
    <property type="component" value="Chromosome"/>
</dbReference>
<dbReference type="GO" id="GO:0015562">
    <property type="term" value="F:efflux transmembrane transporter activity"/>
    <property type="evidence" value="ECO:0007669"/>
    <property type="project" value="InterPro"/>
</dbReference>
<dbReference type="GO" id="GO:0009279">
    <property type="term" value="C:cell outer membrane"/>
    <property type="evidence" value="ECO:0007669"/>
    <property type="project" value="UniProtKB-SubCell"/>
</dbReference>
<reference evidence="9 10" key="1">
    <citation type="submission" date="2017-01" db="EMBL/GenBank/DDBJ databases">
        <title>Genome sequencing of Arcobacter sp. LPB0137.</title>
        <authorList>
            <person name="Lee G.-W."/>
            <person name="Yi H."/>
        </authorList>
    </citation>
    <scope>NUCLEOTIDE SEQUENCE [LARGE SCALE GENOMIC DNA]</scope>
    <source>
        <strain evidence="9 10">LPB0137</strain>
    </source>
</reference>
<dbReference type="STRING" id="1850254.LPB137_07915"/>
<keyword evidence="7" id="KW-0998">Cell outer membrane</keyword>
<dbReference type="PANTHER" id="PTHR30026:SF20">
    <property type="entry name" value="OUTER MEMBRANE PROTEIN TOLC"/>
    <property type="match status" value="1"/>
</dbReference>
<keyword evidence="8" id="KW-0175">Coiled coil</keyword>
<keyword evidence="4" id="KW-1134">Transmembrane beta strand</keyword>
<protein>
    <submittedName>
        <fullName evidence="9">Transporter</fullName>
    </submittedName>
</protein>
<dbReference type="Gene3D" id="1.20.1600.10">
    <property type="entry name" value="Outer membrane efflux proteins (OEP)"/>
    <property type="match status" value="1"/>
</dbReference>
<dbReference type="AlphaFoldDB" id="A0A1P8KQT0"/>
<keyword evidence="10" id="KW-1185">Reference proteome</keyword>
<dbReference type="InterPro" id="IPR051906">
    <property type="entry name" value="TolC-like"/>
</dbReference>
<gene>
    <name evidence="9" type="ORF">LPB137_07915</name>
</gene>
<feature type="coiled-coil region" evidence="8">
    <location>
        <begin position="168"/>
        <end position="195"/>
    </location>
</feature>
<evidence type="ECO:0000256" key="1">
    <source>
        <dbReference type="ARBA" id="ARBA00004442"/>
    </source>
</evidence>
<dbReference type="KEGG" id="alp:LPB137_07915"/>
<accession>A0A1P8KQT0</accession>
<proteinExistence type="inferred from homology"/>
<keyword evidence="5" id="KW-0812">Transmembrane</keyword>
<evidence type="ECO:0000256" key="5">
    <source>
        <dbReference type="ARBA" id="ARBA00022692"/>
    </source>
</evidence>
<sequence length="410" mass="46490">MKKVVIGLTLPILLFSESLNDLIEMSLKNKNIMSTQKSVESIQEEYKSVKKGYLPELSIGGAYTDVSHETASYANNSLNAYVDLSYSLYDGGKKDLTYKSYESQIKASKEDLSTLKNEVSLDVIEHYFNYLTYVSQKDAKLKEIEQLNAQHKRLSKFLAVGTTTIDELDRILSTLESAKVELHELDLNIQTVLHELEYITGQRVNIDVGSYIDVINDENEQRNDIKSLEHSVQTKFIDAKSVKTEDNPQITLDNKFTYYDNNYNSSTYETSASNIDRQNIFSVNLTWKLFDFGSTKAAYEASHKSFLSSKSKLEYEKNKASVDLNLAKKSFDIAKLKIKSAQAAVRAASSTYDVVKNKYENGLVDNVSYLEALSDKSNAQSSLSLAENNFEVRKANLMYQKGKNVWEYVK</sequence>
<keyword evidence="6" id="KW-0472">Membrane</keyword>
<evidence type="ECO:0000313" key="9">
    <source>
        <dbReference type="EMBL" id="APW66972.1"/>
    </source>
</evidence>
<dbReference type="InterPro" id="IPR003423">
    <property type="entry name" value="OMP_efflux"/>
</dbReference>
<evidence type="ECO:0000256" key="6">
    <source>
        <dbReference type="ARBA" id="ARBA00023136"/>
    </source>
</evidence>
<evidence type="ECO:0000256" key="2">
    <source>
        <dbReference type="ARBA" id="ARBA00007613"/>
    </source>
</evidence>
<comment type="subcellular location">
    <subcellularLocation>
        <location evidence="1">Cell outer membrane</location>
    </subcellularLocation>
</comment>
<dbReference type="GO" id="GO:0015288">
    <property type="term" value="F:porin activity"/>
    <property type="evidence" value="ECO:0007669"/>
    <property type="project" value="TreeGrafter"/>
</dbReference>
<organism evidence="9 10">
    <name type="scientific">Poseidonibacter parvus</name>
    <dbReference type="NCBI Taxonomy" id="1850254"/>
    <lineage>
        <taxon>Bacteria</taxon>
        <taxon>Pseudomonadati</taxon>
        <taxon>Campylobacterota</taxon>
        <taxon>Epsilonproteobacteria</taxon>
        <taxon>Campylobacterales</taxon>
        <taxon>Arcobacteraceae</taxon>
        <taxon>Poseidonibacter</taxon>
    </lineage>
</organism>
<dbReference type="EMBL" id="CP019070">
    <property type="protein sequence ID" value="APW66972.1"/>
    <property type="molecule type" value="Genomic_DNA"/>
</dbReference>
<dbReference type="SUPFAM" id="SSF56954">
    <property type="entry name" value="Outer membrane efflux proteins (OEP)"/>
    <property type="match status" value="1"/>
</dbReference>
<dbReference type="GO" id="GO:1990281">
    <property type="term" value="C:efflux pump complex"/>
    <property type="evidence" value="ECO:0007669"/>
    <property type="project" value="TreeGrafter"/>
</dbReference>
<keyword evidence="3" id="KW-0813">Transport</keyword>
<dbReference type="Pfam" id="PF02321">
    <property type="entry name" value="OEP"/>
    <property type="match status" value="2"/>
</dbReference>